<evidence type="ECO:0000313" key="3">
    <source>
        <dbReference type="Proteomes" id="UP000264719"/>
    </source>
</evidence>
<evidence type="ECO:0000256" key="1">
    <source>
        <dbReference type="SAM" id="Phobius"/>
    </source>
</evidence>
<dbReference type="Proteomes" id="UP000264719">
    <property type="component" value="Unassembled WGS sequence"/>
</dbReference>
<dbReference type="EMBL" id="DMVW01000099">
    <property type="protein sequence ID" value="HAR52288.1"/>
    <property type="molecule type" value="Genomic_DNA"/>
</dbReference>
<dbReference type="AlphaFoldDB" id="A0A348WCM6"/>
<keyword evidence="1" id="KW-1133">Transmembrane helix</keyword>
<reference evidence="2 3" key="1">
    <citation type="journal article" date="2018" name="Nat. Biotechnol.">
        <title>A standardized bacterial taxonomy based on genome phylogeny substantially revises the tree of life.</title>
        <authorList>
            <person name="Parks D.H."/>
            <person name="Chuvochina M."/>
            <person name="Waite D.W."/>
            <person name="Rinke C."/>
            <person name="Skarshewski A."/>
            <person name="Chaumeil P.A."/>
            <person name="Hugenholtz P."/>
        </authorList>
    </citation>
    <scope>NUCLEOTIDE SEQUENCE [LARGE SCALE GENOMIC DNA]</scope>
    <source>
        <strain evidence="2">UBA9169</strain>
    </source>
</reference>
<comment type="caution">
    <text evidence="2">The sequence shown here is derived from an EMBL/GenBank/DDBJ whole genome shotgun (WGS) entry which is preliminary data.</text>
</comment>
<evidence type="ECO:0000313" key="2">
    <source>
        <dbReference type="EMBL" id="HAR52288.1"/>
    </source>
</evidence>
<accession>A0A348WCM6</accession>
<name>A0A348WCM6_9RHOB</name>
<sequence>MELIIGLIAGAVGGNVAGGIFRKLNMGMLVNSVAGIIGGGLGTQALDMLGAGSMTQGGVDLAGVLGQVATGGVGGGALLALVGLIRNATSR</sequence>
<dbReference type="RefSeq" id="WP_216016158.1">
    <property type="nucleotide sequence ID" value="NZ_CAXAXR010000030.1"/>
</dbReference>
<feature type="transmembrane region" description="Helical" evidence="1">
    <location>
        <begin position="64"/>
        <end position="85"/>
    </location>
</feature>
<keyword evidence="1" id="KW-0812">Transmembrane</keyword>
<organism evidence="2 3">
    <name type="scientific">Roseovarius nubinhibens</name>
    <dbReference type="NCBI Taxonomy" id="314263"/>
    <lineage>
        <taxon>Bacteria</taxon>
        <taxon>Pseudomonadati</taxon>
        <taxon>Pseudomonadota</taxon>
        <taxon>Alphaproteobacteria</taxon>
        <taxon>Rhodobacterales</taxon>
        <taxon>Roseobacteraceae</taxon>
        <taxon>Roseovarius</taxon>
    </lineage>
</organism>
<evidence type="ECO:0008006" key="4">
    <source>
        <dbReference type="Google" id="ProtNLM"/>
    </source>
</evidence>
<protein>
    <recommendedName>
        <fullName evidence="4">DNA methyltransferase</fullName>
    </recommendedName>
</protein>
<proteinExistence type="predicted"/>
<gene>
    <name evidence="2" type="ORF">DCS45_10510</name>
</gene>
<keyword evidence="1" id="KW-0472">Membrane</keyword>